<dbReference type="SMR" id="Q54DJ4"/>
<name>Q54DJ4_DICDI</name>
<dbReference type="GeneID" id="8628562"/>
<evidence type="ECO:0000313" key="3">
    <source>
        <dbReference type="EMBL" id="EAL61322.1"/>
    </source>
</evidence>
<comment type="caution">
    <text evidence="3">The sequence shown here is derived from an EMBL/GenBank/DDBJ whole genome shotgun (WGS) entry which is preliminary data.</text>
</comment>
<organism evidence="3 4">
    <name type="scientific">Dictyostelium discoideum</name>
    <name type="common">Social amoeba</name>
    <dbReference type="NCBI Taxonomy" id="44689"/>
    <lineage>
        <taxon>Eukaryota</taxon>
        <taxon>Amoebozoa</taxon>
        <taxon>Evosea</taxon>
        <taxon>Eumycetozoa</taxon>
        <taxon>Dictyostelia</taxon>
        <taxon>Dictyosteliales</taxon>
        <taxon>Dictyosteliaceae</taxon>
        <taxon>Dictyostelium</taxon>
    </lineage>
</organism>
<dbReference type="RefSeq" id="XP_629733.1">
    <property type="nucleotide sequence ID" value="XM_629731.1"/>
</dbReference>
<gene>
    <name evidence="3" type="primary">ecmG</name>
    <name evidence="3" type="ORF">DDB_G0292224</name>
</gene>
<reference evidence="3 4" key="1">
    <citation type="journal article" date="2005" name="Nature">
        <title>The genome of the social amoeba Dictyostelium discoideum.</title>
        <authorList>
            <consortium name="The Dictyostelium discoideum Sequencing Consortium"/>
            <person name="Eichinger L."/>
            <person name="Pachebat J.A."/>
            <person name="Glockner G."/>
            <person name="Rajandream M.A."/>
            <person name="Sucgang R."/>
            <person name="Berriman M."/>
            <person name="Song J."/>
            <person name="Olsen R."/>
            <person name="Szafranski K."/>
            <person name="Xu Q."/>
            <person name="Tunggal B."/>
            <person name="Kummerfeld S."/>
            <person name="Madera M."/>
            <person name="Konfortov B.A."/>
            <person name="Rivero F."/>
            <person name="Bankier A.T."/>
            <person name="Lehmann R."/>
            <person name="Hamlin N."/>
            <person name="Davies R."/>
            <person name="Gaudet P."/>
            <person name="Fey P."/>
            <person name="Pilcher K."/>
            <person name="Chen G."/>
            <person name="Saunders D."/>
            <person name="Sodergren E."/>
            <person name="Davis P."/>
            <person name="Kerhornou A."/>
            <person name="Nie X."/>
            <person name="Hall N."/>
            <person name="Anjard C."/>
            <person name="Hemphill L."/>
            <person name="Bason N."/>
            <person name="Farbrother P."/>
            <person name="Desany B."/>
            <person name="Just E."/>
            <person name="Morio T."/>
            <person name="Rost R."/>
            <person name="Churcher C."/>
            <person name="Cooper J."/>
            <person name="Haydock S."/>
            <person name="van Driessche N."/>
            <person name="Cronin A."/>
            <person name="Goodhead I."/>
            <person name="Muzny D."/>
            <person name="Mourier T."/>
            <person name="Pain A."/>
            <person name="Lu M."/>
            <person name="Harper D."/>
            <person name="Lindsay R."/>
            <person name="Hauser H."/>
            <person name="James K."/>
            <person name="Quiles M."/>
            <person name="Madan Babu M."/>
            <person name="Saito T."/>
            <person name="Buchrieser C."/>
            <person name="Wardroper A."/>
            <person name="Felder M."/>
            <person name="Thangavelu M."/>
            <person name="Johnson D."/>
            <person name="Knights A."/>
            <person name="Loulseged H."/>
            <person name="Mungall K."/>
            <person name="Oliver K."/>
            <person name="Price C."/>
            <person name="Quail M.A."/>
            <person name="Urushihara H."/>
            <person name="Hernandez J."/>
            <person name="Rabbinowitsch E."/>
            <person name="Steffen D."/>
            <person name="Sanders M."/>
            <person name="Ma J."/>
            <person name="Kohara Y."/>
            <person name="Sharp S."/>
            <person name="Simmonds M."/>
            <person name="Spiegler S."/>
            <person name="Tivey A."/>
            <person name="Sugano S."/>
            <person name="White B."/>
            <person name="Walker D."/>
            <person name="Woodward J."/>
            <person name="Winckler T."/>
            <person name="Tanaka Y."/>
            <person name="Shaulsky G."/>
            <person name="Schleicher M."/>
            <person name="Weinstock G."/>
            <person name="Rosenthal A."/>
            <person name="Cox E.C."/>
            <person name="Chisholm R.L."/>
            <person name="Gibbs R."/>
            <person name="Loomis W.F."/>
            <person name="Platzer M."/>
            <person name="Kay R.R."/>
            <person name="Williams J."/>
            <person name="Dear P.H."/>
            <person name="Noegel A.A."/>
            <person name="Barrell B."/>
            <person name="Kuspa A."/>
        </authorList>
    </citation>
    <scope>NUCLEOTIDE SEQUENCE [LARGE SCALE GENOMIC DNA]</scope>
    <source>
        <strain evidence="3 4">AX4</strain>
    </source>
</reference>
<dbReference type="InParanoid" id="Q54DJ4"/>
<dbReference type="SMART" id="SM01063">
    <property type="entry name" value="CBM49"/>
    <property type="match status" value="1"/>
</dbReference>
<dbReference type="HOGENOM" id="CLU_163684_0_0_1"/>
<feature type="domain" description="Carbohydrate binding" evidence="2">
    <location>
        <begin position="24"/>
        <end position="109"/>
    </location>
</feature>
<dbReference type="InterPro" id="IPR019028">
    <property type="entry name" value="CBM_49"/>
</dbReference>
<dbReference type="PhylomeDB" id="Q54DJ4"/>
<feature type="signal peptide" evidence="1">
    <location>
        <begin position="1"/>
        <end position="20"/>
    </location>
</feature>
<dbReference type="InterPro" id="IPR012291">
    <property type="entry name" value="CBM2_carb-bd_dom_sf"/>
</dbReference>
<dbReference type="GO" id="GO:0004553">
    <property type="term" value="F:hydrolase activity, hydrolyzing O-glycosyl compounds"/>
    <property type="evidence" value="ECO:0007669"/>
    <property type="project" value="InterPro"/>
</dbReference>
<dbReference type="eggNOG" id="ENOG502RI2F">
    <property type="taxonomic scope" value="Eukaryota"/>
</dbReference>
<dbReference type="Pfam" id="PF09478">
    <property type="entry name" value="CBM49"/>
    <property type="match status" value="1"/>
</dbReference>
<dbReference type="GO" id="GO:0005576">
    <property type="term" value="C:extracellular region"/>
    <property type="evidence" value="ECO:0000250"/>
    <property type="project" value="dictyBase"/>
</dbReference>
<accession>Q54DJ4</accession>
<evidence type="ECO:0000259" key="2">
    <source>
        <dbReference type="SMART" id="SM01063"/>
    </source>
</evidence>
<dbReference type="PaxDb" id="44689-DDB0230008"/>
<dbReference type="PANTHER" id="PTHR36560">
    <property type="entry name" value="CELLULOSE-BINDING DOMAIN-CONTAINING PROTEIN"/>
    <property type="match status" value="1"/>
</dbReference>
<proteinExistence type="predicted"/>
<dbReference type="AlphaFoldDB" id="Q54DJ4"/>
<evidence type="ECO:0000313" key="4">
    <source>
        <dbReference type="Proteomes" id="UP000002195"/>
    </source>
</evidence>
<dbReference type="GO" id="GO:0030248">
    <property type="term" value="F:cellulose binding"/>
    <property type="evidence" value="ECO:0000250"/>
    <property type="project" value="dictyBase"/>
</dbReference>
<dbReference type="EMBL" id="AAFI02000188">
    <property type="protein sequence ID" value="EAL61322.1"/>
    <property type="molecule type" value="Genomic_DNA"/>
</dbReference>
<dbReference type="Gene3D" id="2.60.40.290">
    <property type="match status" value="1"/>
</dbReference>
<dbReference type="KEGG" id="ddi:DDB_G0292224"/>
<evidence type="ECO:0000256" key="1">
    <source>
        <dbReference type="SAM" id="SignalP"/>
    </source>
</evidence>
<sequence length="121" mass="13245">MMKNLLFLALCFALLSVSICDISISISQIQTGSWDSHSAWEVTLINTGTRPIIDATLVAESNLILDKPENIWSMELISPNKYHFPSWITQNGGLNSGAKHTFGYINNSGAPAAFSVCDVRN</sequence>
<keyword evidence="4" id="KW-1185">Reference proteome</keyword>
<dbReference type="STRING" id="44689.Q54DJ4"/>
<keyword evidence="1" id="KW-0732">Signal</keyword>
<dbReference type="FunCoup" id="Q54DJ4">
    <property type="interactions" value="107"/>
</dbReference>
<dbReference type="PANTHER" id="PTHR36560:SF1">
    <property type="entry name" value="CELLULOSE-BINDING DOMAIN-CONTAINING PROTEIN"/>
    <property type="match status" value="1"/>
</dbReference>
<dbReference type="dictyBase" id="DDB_G0292224">
    <property type="gene designation" value="ecmG"/>
</dbReference>
<feature type="chain" id="PRO_5004249504" evidence="1">
    <location>
        <begin position="21"/>
        <end position="121"/>
    </location>
</feature>
<protein>
    <submittedName>
        <fullName evidence="3">Cellulose-binding domain-containing protein</fullName>
    </submittedName>
</protein>
<dbReference type="VEuPathDB" id="AmoebaDB:DDB_G0292224"/>
<dbReference type="Proteomes" id="UP000002195">
    <property type="component" value="Unassembled WGS sequence"/>
</dbReference>